<feature type="compositionally biased region" description="Basic residues" evidence="1">
    <location>
        <begin position="302"/>
        <end position="315"/>
    </location>
</feature>
<feature type="region of interest" description="Disordered" evidence="1">
    <location>
        <begin position="125"/>
        <end position="150"/>
    </location>
</feature>
<dbReference type="EnsemblPlants" id="KQL29406">
    <property type="protein sequence ID" value="KQL29406"/>
    <property type="gene ID" value="SETIT_017838mg"/>
</dbReference>
<accession>K3YU92</accession>
<evidence type="ECO:0000313" key="3">
    <source>
        <dbReference type="Proteomes" id="UP000004995"/>
    </source>
</evidence>
<dbReference type="Gramene" id="KQL29406">
    <property type="protein sequence ID" value="KQL29406"/>
    <property type="gene ID" value="SETIT_017838mg"/>
</dbReference>
<reference evidence="2" key="2">
    <citation type="submission" date="2018-08" db="UniProtKB">
        <authorList>
            <consortium name="EnsemblPlants"/>
        </authorList>
    </citation>
    <scope>IDENTIFICATION</scope>
    <source>
        <strain evidence="2">Yugu1</strain>
    </source>
</reference>
<evidence type="ECO:0000313" key="2">
    <source>
        <dbReference type="EnsemblPlants" id="KQL29406"/>
    </source>
</evidence>
<feature type="region of interest" description="Disordered" evidence="1">
    <location>
        <begin position="196"/>
        <end position="315"/>
    </location>
</feature>
<proteinExistence type="predicted"/>
<feature type="compositionally biased region" description="Basic and acidic residues" evidence="1">
    <location>
        <begin position="248"/>
        <end position="269"/>
    </location>
</feature>
<evidence type="ECO:0000256" key="1">
    <source>
        <dbReference type="SAM" id="MobiDB-lite"/>
    </source>
</evidence>
<dbReference type="InParanoid" id="K3YU92"/>
<feature type="region of interest" description="Disordered" evidence="1">
    <location>
        <begin position="85"/>
        <end position="106"/>
    </location>
</feature>
<dbReference type="AlphaFoldDB" id="K3YU92"/>
<name>K3YU92_SETIT</name>
<protein>
    <submittedName>
        <fullName evidence="2">Uncharacterized protein</fullName>
    </submittedName>
</protein>
<reference evidence="3" key="1">
    <citation type="journal article" date="2012" name="Nat. Biotechnol.">
        <title>Reference genome sequence of the model plant Setaria.</title>
        <authorList>
            <person name="Bennetzen J.L."/>
            <person name="Schmutz J."/>
            <person name="Wang H."/>
            <person name="Percifield R."/>
            <person name="Hawkins J."/>
            <person name="Pontaroli A.C."/>
            <person name="Estep M."/>
            <person name="Feng L."/>
            <person name="Vaughn J.N."/>
            <person name="Grimwood J."/>
            <person name="Jenkins J."/>
            <person name="Barry K."/>
            <person name="Lindquist E."/>
            <person name="Hellsten U."/>
            <person name="Deshpande S."/>
            <person name="Wang X."/>
            <person name="Wu X."/>
            <person name="Mitros T."/>
            <person name="Triplett J."/>
            <person name="Yang X."/>
            <person name="Ye C.Y."/>
            <person name="Mauro-Herrera M."/>
            <person name="Wang L."/>
            <person name="Li P."/>
            <person name="Sharma M."/>
            <person name="Sharma R."/>
            <person name="Ronald P.C."/>
            <person name="Panaud O."/>
            <person name="Kellogg E.A."/>
            <person name="Brutnell T.P."/>
            <person name="Doust A.N."/>
            <person name="Tuskan G.A."/>
            <person name="Rokhsar D."/>
            <person name="Devos K.M."/>
        </authorList>
    </citation>
    <scope>NUCLEOTIDE SEQUENCE [LARGE SCALE GENOMIC DNA]</scope>
    <source>
        <strain evidence="3">cv. Yugu1</strain>
    </source>
</reference>
<sequence>MGSECKEMFTDNKKLFKFFSNRWSKPPPLPFLPHVSDLPPLPAPEPERHRVPAVHVIWHHSRECGVPVVAAHHPELILTAVPSTVSHEPHAPSPITGHRGGNAPRARGGVIPLGAVGAAAVGGKRGVSGAATGDDDPVATGRGGTGEAPARDLHVGEALPVVSGVGEVEPVCGGGWGGVPQGVAAGVEARPAEDVEVAADGESREVGEAVELRGAGERREGPPGGGGGGVEQDRRGEGGVGGEEAEEVPAREAEAAAEREQRGRGEEQAPRAGGGAEAGLVGESEQAEDDGRDVVREPRDQRCRRRRRRRTPTQS</sequence>
<feature type="compositionally biased region" description="Basic and acidic residues" evidence="1">
    <location>
        <begin position="201"/>
        <end position="221"/>
    </location>
</feature>
<dbReference type="HOGENOM" id="CLU_883968_0_0_1"/>
<dbReference type="EMBL" id="AGNK02000232">
    <property type="status" value="NOT_ANNOTATED_CDS"/>
    <property type="molecule type" value="Genomic_DNA"/>
</dbReference>
<organism evidence="2 3">
    <name type="scientific">Setaria italica</name>
    <name type="common">Foxtail millet</name>
    <name type="synonym">Panicum italicum</name>
    <dbReference type="NCBI Taxonomy" id="4555"/>
    <lineage>
        <taxon>Eukaryota</taxon>
        <taxon>Viridiplantae</taxon>
        <taxon>Streptophyta</taxon>
        <taxon>Embryophyta</taxon>
        <taxon>Tracheophyta</taxon>
        <taxon>Spermatophyta</taxon>
        <taxon>Magnoliopsida</taxon>
        <taxon>Liliopsida</taxon>
        <taxon>Poales</taxon>
        <taxon>Poaceae</taxon>
        <taxon>PACMAD clade</taxon>
        <taxon>Panicoideae</taxon>
        <taxon>Panicodae</taxon>
        <taxon>Paniceae</taxon>
        <taxon>Cenchrinae</taxon>
        <taxon>Setaria</taxon>
    </lineage>
</organism>
<feature type="compositionally biased region" description="Basic and acidic residues" evidence="1">
    <location>
        <begin position="292"/>
        <end position="301"/>
    </location>
</feature>
<keyword evidence="3" id="KW-1185">Reference proteome</keyword>
<dbReference type="Proteomes" id="UP000004995">
    <property type="component" value="Unassembled WGS sequence"/>
</dbReference>